<dbReference type="CDD" id="cd03216">
    <property type="entry name" value="ABC_Carb_Monos_I"/>
    <property type="match status" value="1"/>
</dbReference>
<dbReference type="CDD" id="cd03215">
    <property type="entry name" value="ABC_Carb_Monos_II"/>
    <property type="match status" value="1"/>
</dbReference>
<dbReference type="Pfam" id="PF00005">
    <property type="entry name" value="ABC_tran"/>
    <property type="match status" value="2"/>
</dbReference>
<dbReference type="SMART" id="SM00382">
    <property type="entry name" value="AAA"/>
    <property type="match status" value="1"/>
</dbReference>
<accession>A0ABR9JHR3</accession>
<dbReference type="RefSeq" id="WP_192596631.1">
    <property type="nucleotide sequence ID" value="NZ_BAAALJ010000025.1"/>
</dbReference>
<proteinExistence type="predicted"/>
<keyword evidence="2" id="KW-0677">Repeat</keyword>
<dbReference type="EMBL" id="JADBED010000002">
    <property type="protein sequence ID" value="MBE1525483.1"/>
    <property type="molecule type" value="Genomic_DNA"/>
</dbReference>
<keyword evidence="4 6" id="KW-0067">ATP-binding</keyword>
<dbReference type="InterPro" id="IPR027417">
    <property type="entry name" value="P-loop_NTPase"/>
</dbReference>
<reference evidence="6 7" key="1">
    <citation type="submission" date="2020-10" db="EMBL/GenBank/DDBJ databases">
        <title>Sequencing the genomes of 1000 actinobacteria strains.</title>
        <authorList>
            <person name="Klenk H.-P."/>
        </authorList>
    </citation>
    <scope>NUCLEOTIDE SEQUENCE [LARGE SCALE GENOMIC DNA]</scope>
    <source>
        <strain evidence="6 7">DSM 15666</strain>
    </source>
</reference>
<keyword evidence="7" id="KW-1185">Reference proteome</keyword>
<evidence type="ECO:0000256" key="1">
    <source>
        <dbReference type="ARBA" id="ARBA00022448"/>
    </source>
</evidence>
<dbReference type="PANTHER" id="PTHR43790">
    <property type="entry name" value="CARBOHYDRATE TRANSPORT ATP-BINDING PROTEIN MG119-RELATED"/>
    <property type="match status" value="1"/>
</dbReference>
<dbReference type="PROSITE" id="PS00211">
    <property type="entry name" value="ABC_TRANSPORTER_1"/>
    <property type="match status" value="1"/>
</dbReference>
<dbReference type="InterPro" id="IPR050107">
    <property type="entry name" value="ABC_carbohydrate_import_ATPase"/>
</dbReference>
<keyword evidence="1" id="KW-0813">Transport</keyword>
<dbReference type="InterPro" id="IPR017871">
    <property type="entry name" value="ABC_transporter-like_CS"/>
</dbReference>
<evidence type="ECO:0000256" key="3">
    <source>
        <dbReference type="ARBA" id="ARBA00022741"/>
    </source>
</evidence>
<dbReference type="PANTHER" id="PTHR43790:SF9">
    <property type="entry name" value="GALACTOFURANOSE TRANSPORTER ATP-BINDING PROTEIN YTFR"/>
    <property type="match status" value="1"/>
</dbReference>
<evidence type="ECO:0000313" key="7">
    <source>
        <dbReference type="Proteomes" id="UP000643525"/>
    </source>
</evidence>
<evidence type="ECO:0000256" key="4">
    <source>
        <dbReference type="ARBA" id="ARBA00022840"/>
    </source>
</evidence>
<protein>
    <submittedName>
        <fullName evidence="6">Ribose transport system ATP-binding protein</fullName>
    </submittedName>
</protein>
<dbReference type="SUPFAM" id="SSF52540">
    <property type="entry name" value="P-loop containing nucleoside triphosphate hydrolases"/>
    <property type="match status" value="2"/>
</dbReference>
<dbReference type="GO" id="GO:0005524">
    <property type="term" value="F:ATP binding"/>
    <property type="evidence" value="ECO:0007669"/>
    <property type="project" value="UniProtKB-KW"/>
</dbReference>
<gene>
    <name evidence="6" type="ORF">H4W27_002657</name>
</gene>
<organism evidence="6 7">
    <name type="scientific">Nesterenkonia lutea</name>
    <dbReference type="NCBI Taxonomy" id="272919"/>
    <lineage>
        <taxon>Bacteria</taxon>
        <taxon>Bacillati</taxon>
        <taxon>Actinomycetota</taxon>
        <taxon>Actinomycetes</taxon>
        <taxon>Micrococcales</taxon>
        <taxon>Micrococcaceae</taxon>
        <taxon>Nesterenkonia</taxon>
    </lineage>
</organism>
<comment type="caution">
    <text evidence="6">The sequence shown here is derived from an EMBL/GenBank/DDBJ whole genome shotgun (WGS) entry which is preliminary data.</text>
</comment>
<dbReference type="InterPro" id="IPR003593">
    <property type="entry name" value="AAA+_ATPase"/>
</dbReference>
<name>A0ABR9JHR3_9MICC</name>
<evidence type="ECO:0000259" key="5">
    <source>
        <dbReference type="PROSITE" id="PS50893"/>
    </source>
</evidence>
<dbReference type="Gene3D" id="3.40.50.300">
    <property type="entry name" value="P-loop containing nucleotide triphosphate hydrolases"/>
    <property type="match status" value="2"/>
</dbReference>
<sequence>MSAVRLDVRSISKSFGSNHVLKGLSLSVAPGEIHAILGENGAGKSTLIKTVAGVHMPESGELLIDGEPFKPRKPLDAINCGIATVFQEFTLVPELSVAENILLGELPTRIGSPVLDRAHLYKRARELADIVGLEADVRTRVGTLPRSLQQLVEVAKAVGRQARLFIFDEPTASLTKSETDKLFDVIRKLAAEGAGVIYITHRMHEIDDLTTRVSVLRDGEITFQSDTQDADHDELLRAMTGRDLGTIYPELPAAGEEPVVRVRDLQLREGGDGLALEVAEGEILGIAGLLNSGKDYLARVIGGVEAPRAGTVQFTNSAPRRRYTAGVARREGVIYYPSDRKREGLVLGAPIYRNITMGALQHSDFSLSGVLRRRAERRITSGYAHAMTVSPPDVMRTAGQLSGGNQQKVVLARGLTEDYRLHVFHDPTVGVDVGARTEVYRHIVGLAEKGCAIVLVSSDLSEVLAMSHRVAVVRDGNVVAVLTGEQRTSRAALGHFFGADTETDPPAPTRRSLR</sequence>
<evidence type="ECO:0000256" key="2">
    <source>
        <dbReference type="ARBA" id="ARBA00022737"/>
    </source>
</evidence>
<dbReference type="InterPro" id="IPR003439">
    <property type="entry name" value="ABC_transporter-like_ATP-bd"/>
</dbReference>
<feature type="domain" description="ABC transporter" evidence="5">
    <location>
        <begin position="254"/>
        <end position="500"/>
    </location>
</feature>
<evidence type="ECO:0000313" key="6">
    <source>
        <dbReference type="EMBL" id="MBE1525483.1"/>
    </source>
</evidence>
<keyword evidence="3" id="KW-0547">Nucleotide-binding</keyword>
<feature type="domain" description="ABC transporter" evidence="5">
    <location>
        <begin position="6"/>
        <end position="243"/>
    </location>
</feature>
<dbReference type="Proteomes" id="UP000643525">
    <property type="component" value="Unassembled WGS sequence"/>
</dbReference>
<dbReference type="PROSITE" id="PS50893">
    <property type="entry name" value="ABC_TRANSPORTER_2"/>
    <property type="match status" value="2"/>
</dbReference>